<dbReference type="OrthoDB" id="2937463at2"/>
<feature type="repeat" description="TPR" evidence="3">
    <location>
        <begin position="109"/>
        <end position="142"/>
    </location>
</feature>
<feature type="repeat" description="TPR" evidence="3">
    <location>
        <begin position="213"/>
        <end position="246"/>
    </location>
</feature>
<evidence type="ECO:0000256" key="2">
    <source>
        <dbReference type="ARBA" id="ARBA00022803"/>
    </source>
</evidence>
<protein>
    <recommendedName>
        <fullName evidence="6">Tetratricopeptide repeat protein</fullName>
    </recommendedName>
</protein>
<dbReference type="AlphaFoldDB" id="A0A1S2LQK8"/>
<dbReference type="Proteomes" id="UP000179524">
    <property type="component" value="Unassembled WGS sequence"/>
</dbReference>
<feature type="repeat" description="TPR" evidence="3">
    <location>
        <begin position="146"/>
        <end position="179"/>
    </location>
</feature>
<comment type="caution">
    <text evidence="4">The sequence shown here is derived from an EMBL/GenBank/DDBJ whole genome shotgun (WGS) entry which is preliminary data.</text>
</comment>
<dbReference type="Pfam" id="PF13181">
    <property type="entry name" value="TPR_8"/>
    <property type="match status" value="1"/>
</dbReference>
<evidence type="ECO:0000313" key="4">
    <source>
        <dbReference type="EMBL" id="OIJ14782.1"/>
    </source>
</evidence>
<keyword evidence="1" id="KW-0677">Repeat</keyword>
<evidence type="ECO:0000256" key="3">
    <source>
        <dbReference type="PROSITE-ProRule" id="PRU00339"/>
    </source>
</evidence>
<accession>A0A1S2LQK8</accession>
<dbReference type="Pfam" id="PF13432">
    <property type="entry name" value="TPR_16"/>
    <property type="match status" value="1"/>
</dbReference>
<keyword evidence="5" id="KW-1185">Reference proteome</keyword>
<sequence length="355" mass="41997">MEKWVNDWYSRYWKLKKAVQSCDDFNEKLFEELATECGALLDTWMEMEDKLEDIKEIKSTHQIGSQTYHGAVQWIPRSLEGPKYFDLEIFDKAIETLKVEIEKEMKNEAVLYLYLGFSYLYEGELDKAKETFLYVLKTSLNKVEKHFSYVGLGCLFGRRHHYEEAINYFEKANSLYSNTDVPYNIGMAFVMMKKYELALPYLLKIIEANEDDGEAQYFLGHCYLQMGDESKAFEAWYSALQVLEFKDLLVTLAYEFELYGYYTAAIHCYKRLQAIGFDETWVHHGIAWNYGLLDQKSTAIDLFEKLVIAHPKDTNIWISYIWLLSKWDQKDQLRKIVLKLKMNNIRHPLIEKILS</sequence>
<dbReference type="Gene3D" id="1.25.40.10">
    <property type="entry name" value="Tetratricopeptide repeat domain"/>
    <property type="match status" value="2"/>
</dbReference>
<evidence type="ECO:0008006" key="6">
    <source>
        <dbReference type="Google" id="ProtNLM"/>
    </source>
</evidence>
<dbReference type="PANTHER" id="PTHR44858">
    <property type="entry name" value="TETRATRICOPEPTIDE REPEAT PROTEIN 6"/>
    <property type="match status" value="1"/>
</dbReference>
<proteinExistence type="predicted"/>
<dbReference type="InterPro" id="IPR011990">
    <property type="entry name" value="TPR-like_helical_dom_sf"/>
</dbReference>
<dbReference type="SUPFAM" id="SSF81901">
    <property type="entry name" value="HCP-like"/>
    <property type="match status" value="1"/>
</dbReference>
<dbReference type="InterPro" id="IPR019734">
    <property type="entry name" value="TPR_rpt"/>
</dbReference>
<evidence type="ECO:0000256" key="1">
    <source>
        <dbReference type="ARBA" id="ARBA00022737"/>
    </source>
</evidence>
<reference evidence="4 5" key="1">
    <citation type="submission" date="2016-10" db="EMBL/GenBank/DDBJ databases">
        <title>Draft genome sequences of four alkaliphilic bacteria belonging to the Anaerobacillus genus.</title>
        <authorList>
            <person name="Bassil N.M."/>
            <person name="Lloyd J.R."/>
        </authorList>
    </citation>
    <scope>NUCLEOTIDE SEQUENCE [LARGE SCALE GENOMIC DNA]</scope>
    <source>
        <strain evidence="4 5">DSM 18345</strain>
    </source>
</reference>
<organism evidence="4 5">
    <name type="scientific">Anaerobacillus alkalilacustris</name>
    <dbReference type="NCBI Taxonomy" id="393763"/>
    <lineage>
        <taxon>Bacteria</taxon>
        <taxon>Bacillati</taxon>
        <taxon>Bacillota</taxon>
        <taxon>Bacilli</taxon>
        <taxon>Bacillales</taxon>
        <taxon>Bacillaceae</taxon>
        <taxon>Anaerobacillus</taxon>
    </lineage>
</organism>
<gene>
    <name evidence="4" type="ORF">BKP37_07320</name>
</gene>
<evidence type="ECO:0000313" key="5">
    <source>
        <dbReference type="Proteomes" id="UP000179524"/>
    </source>
</evidence>
<dbReference type="PROSITE" id="PS50005">
    <property type="entry name" value="TPR"/>
    <property type="match status" value="3"/>
</dbReference>
<dbReference type="EMBL" id="MLQR01000016">
    <property type="protein sequence ID" value="OIJ14782.1"/>
    <property type="molecule type" value="Genomic_DNA"/>
</dbReference>
<keyword evidence="2 3" id="KW-0802">TPR repeat</keyword>
<dbReference type="SMART" id="SM00028">
    <property type="entry name" value="TPR"/>
    <property type="match status" value="5"/>
</dbReference>
<dbReference type="InterPro" id="IPR050498">
    <property type="entry name" value="Ycf3"/>
</dbReference>
<dbReference type="RefSeq" id="WP_071308949.1">
    <property type="nucleotide sequence ID" value="NZ_MLQR01000016.1"/>
</dbReference>
<dbReference type="PANTHER" id="PTHR44858:SF1">
    <property type="entry name" value="UDP-N-ACETYLGLUCOSAMINE--PEPTIDE N-ACETYLGLUCOSAMINYLTRANSFERASE SPINDLY-RELATED"/>
    <property type="match status" value="1"/>
</dbReference>
<name>A0A1S2LQK8_9BACI</name>